<evidence type="ECO:0000256" key="7">
    <source>
        <dbReference type="ARBA" id="ARBA00022723"/>
    </source>
</evidence>
<dbReference type="AlphaFoldDB" id="A0A0M6XSR4"/>
<dbReference type="InterPro" id="IPR020809">
    <property type="entry name" value="Enolase_CS"/>
</dbReference>
<dbReference type="STRING" id="282197.SAMN04488517_103194"/>
<dbReference type="InterPro" id="IPR000941">
    <property type="entry name" value="Enolase"/>
</dbReference>
<organism evidence="18 19">
    <name type="scientific">Jannaschia rubra</name>
    <dbReference type="NCBI Taxonomy" id="282197"/>
    <lineage>
        <taxon>Bacteria</taxon>
        <taxon>Pseudomonadati</taxon>
        <taxon>Pseudomonadota</taxon>
        <taxon>Alphaproteobacteria</taxon>
        <taxon>Rhodobacterales</taxon>
        <taxon>Roseobacteraceae</taxon>
        <taxon>Jannaschia</taxon>
    </lineage>
</organism>
<dbReference type="EMBL" id="CXPG01000021">
    <property type="protein sequence ID" value="CTQ34150.1"/>
    <property type="molecule type" value="Genomic_DNA"/>
</dbReference>
<comment type="subcellular location">
    <subcellularLocation>
        <location evidence="12">Cytoplasm</location>
    </subcellularLocation>
    <subcellularLocation>
        <location evidence="12">Secreted</location>
    </subcellularLocation>
    <subcellularLocation>
        <location evidence="12">Cell surface</location>
    </subcellularLocation>
    <text evidence="12">Fractions of enolase are present in both the cytoplasm and on the cell surface.</text>
</comment>
<comment type="function">
    <text evidence="11 12">Catalyzes the reversible conversion of 2-phosphoglycerate (2-PG) into phosphoenolpyruvate (PEP). It is essential for the degradation of carbohydrates via glycolysis.</text>
</comment>
<dbReference type="SUPFAM" id="SSF51604">
    <property type="entry name" value="Enolase C-terminal domain-like"/>
    <property type="match status" value="1"/>
</dbReference>
<keyword evidence="5 12" id="KW-0963">Cytoplasm</keyword>
<dbReference type="FunFam" id="3.30.390.10:FF:000001">
    <property type="entry name" value="Enolase"/>
    <property type="match status" value="1"/>
</dbReference>
<feature type="binding site" evidence="12 15">
    <location>
        <position position="285"/>
    </location>
    <ligand>
        <name>Mg(2+)</name>
        <dbReference type="ChEBI" id="CHEBI:18420"/>
    </ligand>
</feature>
<comment type="cofactor">
    <cofactor evidence="12">
        <name>Mg(2+)</name>
        <dbReference type="ChEBI" id="CHEBI:18420"/>
    </cofactor>
    <text evidence="12">Binds a second Mg(2+) ion via substrate during catalysis.</text>
</comment>
<evidence type="ECO:0000259" key="17">
    <source>
        <dbReference type="SMART" id="SM01193"/>
    </source>
</evidence>
<dbReference type="PROSITE" id="PS00164">
    <property type="entry name" value="ENOLASE"/>
    <property type="match status" value="1"/>
</dbReference>
<dbReference type="InterPro" id="IPR036849">
    <property type="entry name" value="Enolase-like_C_sf"/>
</dbReference>
<dbReference type="PIRSF" id="PIRSF001400">
    <property type="entry name" value="Enolase"/>
    <property type="match status" value="1"/>
</dbReference>
<dbReference type="FunFam" id="3.20.20.120:FF:000001">
    <property type="entry name" value="Enolase"/>
    <property type="match status" value="1"/>
</dbReference>
<dbReference type="NCBIfam" id="TIGR01060">
    <property type="entry name" value="eno"/>
    <property type="match status" value="1"/>
</dbReference>
<evidence type="ECO:0000256" key="2">
    <source>
        <dbReference type="ARBA" id="ARBA00009604"/>
    </source>
</evidence>
<feature type="binding site" evidence="12">
    <location>
        <position position="367"/>
    </location>
    <ligand>
        <name>(2R)-2-phosphoglycerate</name>
        <dbReference type="ChEBI" id="CHEBI:58289"/>
    </ligand>
</feature>
<feature type="binding site" evidence="14">
    <location>
        <position position="312"/>
    </location>
    <ligand>
        <name>substrate</name>
    </ligand>
</feature>
<evidence type="ECO:0000256" key="15">
    <source>
        <dbReference type="PIRSR" id="PIRSR001400-3"/>
    </source>
</evidence>
<dbReference type="SFLD" id="SFLDF00002">
    <property type="entry name" value="enolase"/>
    <property type="match status" value="1"/>
</dbReference>
<evidence type="ECO:0000313" key="19">
    <source>
        <dbReference type="Proteomes" id="UP000048908"/>
    </source>
</evidence>
<gene>
    <name evidence="12 18" type="primary">eno</name>
    <name evidence="18" type="ORF">JAN5088_02943</name>
</gene>
<evidence type="ECO:0000256" key="12">
    <source>
        <dbReference type="HAMAP-Rule" id="MF_00318"/>
    </source>
</evidence>
<dbReference type="PRINTS" id="PR00148">
    <property type="entry name" value="ENOLASE"/>
</dbReference>
<dbReference type="SMART" id="SM01192">
    <property type="entry name" value="Enolase_C"/>
    <property type="match status" value="1"/>
</dbReference>
<feature type="binding site" evidence="12 15">
    <location>
        <position position="242"/>
    </location>
    <ligand>
        <name>Mg(2+)</name>
        <dbReference type="ChEBI" id="CHEBI:18420"/>
    </ligand>
</feature>
<comment type="similarity">
    <text evidence="2 12">Belongs to the enolase family.</text>
</comment>
<evidence type="ECO:0000256" key="4">
    <source>
        <dbReference type="ARBA" id="ARBA00017068"/>
    </source>
</evidence>
<dbReference type="UniPathway" id="UPA00109">
    <property type="reaction ID" value="UER00187"/>
</dbReference>
<feature type="binding site" evidence="14">
    <location>
        <position position="285"/>
    </location>
    <ligand>
        <name>substrate</name>
    </ligand>
</feature>
<feature type="binding site" evidence="12">
    <location>
        <position position="337"/>
    </location>
    <ligand>
        <name>(2R)-2-phosphoglycerate</name>
        <dbReference type="ChEBI" id="CHEBI:58289"/>
    </ligand>
</feature>
<feature type="domain" description="Enolase C-terminal TIM barrel" evidence="16">
    <location>
        <begin position="139"/>
        <end position="425"/>
    </location>
</feature>
<evidence type="ECO:0000256" key="6">
    <source>
        <dbReference type="ARBA" id="ARBA00022525"/>
    </source>
</evidence>
<feature type="domain" description="Enolase N-terminal" evidence="17">
    <location>
        <begin position="4"/>
        <end position="134"/>
    </location>
</feature>
<dbReference type="InterPro" id="IPR029017">
    <property type="entry name" value="Enolase-like_N"/>
</dbReference>
<reference evidence="18 19" key="1">
    <citation type="submission" date="2015-07" db="EMBL/GenBank/DDBJ databases">
        <authorList>
            <person name="Noorani M."/>
        </authorList>
    </citation>
    <scope>NUCLEOTIDE SEQUENCE [LARGE SCALE GENOMIC DNA]</scope>
    <source>
        <strain evidence="18 19">CECT 5088</strain>
    </source>
</reference>
<keyword evidence="8 12" id="KW-0460">Magnesium</keyword>
<feature type="binding site" evidence="14">
    <location>
        <position position="388"/>
    </location>
    <ligand>
        <name>substrate</name>
    </ligand>
</feature>
<dbReference type="Proteomes" id="UP000048908">
    <property type="component" value="Unassembled WGS sequence"/>
</dbReference>
<protein>
    <recommendedName>
        <fullName evidence="4 12">Enolase</fullName>
        <ecNumber evidence="3 12">4.2.1.11</ecNumber>
    </recommendedName>
    <alternativeName>
        <fullName evidence="12">2-phospho-D-glycerate hydro-lyase</fullName>
    </alternativeName>
    <alternativeName>
        <fullName evidence="12">2-phosphoglycerate dehydratase</fullName>
    </alternativeName>
</protein>
<dbReference type="CDD" id="cd03313">
    <property type="entry name" value="enolase"/>
    <property type="match status" value="1"/>
</dbReference>
<dbReference type="OrthoDB" id="9804716at2"/>
<dbReference type="Pfam" id="PF00113">
    <property type="entry name" value="Enolase_C"/>
    <property type="match status" value="1"/>
</dbReference>
<comment type="catalytic activity">
    <reaction evidence="12">
        <text>(2R)-2-phosphoglycerate = phosphoenolpyruvate + H2O</text>
        <dbReference type="Rhea" id="RHEA:10164"/>
        <dbReference type="ChEBI" id="CHEBI:15377"/>
        <dbReference type="ChEBI" id="CHEBI:58289"/>
        <dbReference type="ChEBI" id="CHEBI:58702"/>
        <dbReference type="EC" id="4.2.1.11"/>
    </reaction>
</comment>
<dbReference type="SFLD" id="SFLDS00001">
    <property type="entry name" value="Enolase"/>
    <property type="match status" value="1"/>
</dbReference>
<dbReference type="Gene3D" id="3.30.390.10">
    <property type="entry name" value="Enolase-like, N-terminal domain"/>
    <property type="match status" value="1"/>
</dbReference>
<dbReference type="SFLD" id="SFLDG00178">
    <property type="entry name" value="enolase"/>
    <property type="match status" value="1"/>
</dbReference>
<feature type="binding site" evidence="12">
    <location>
        <position position="366"/>
    </location>
    <ligand>
        <name>(2R)-2-phosphoglycerate</name>
        <dbReference type="ChEBI" id="CHEBI:58289"/>
    </ligand>
</feature>
<evidence type="ECO:0000259" key="16">
    <source>
        <dbReference type="SMART" id="SM01192"/>
    </source>
</evidence>
<dbReference type="PANTHER" id="PTHR11902:SF1">
    <property type="entry name" value="ENOLASE"/>
    <property type="match status" value="1"/>
</dbReference>
<feature type="binding site" evidence="12 15">
    <location>
        <position position="312"/>
    </location>
    <ligand>
        <name>Mg(2+)</name>
        <dbReference type="ChEBI" id="CHEBI:18420"/>
    </ligand>
</feature>
<feature type="active site" description="Proton donor" evidence="12 13">
    <location>
        <position position="205"/>
    </location>
</feature>
<keyword evidence="19" id="KW-1185">Reference proteome</keyword>
<accession>A0A0M6XSR4</accession>
<keyword evidence="6 12" id="KW-0964">Secreted</keyword>
<evidence type="ECO:0000256" key="9">
    <source>
        <dbReference type="ARBA" id="ARBA00023152"/>
    </source>
</evidence>
<dbReference type="GO" id="GO:0000015">
    <property type="term" value="C:phosphopyruvate hydratase complex"/>
    <property type="evidence" value="ECO:0007669"/>
    <property type="project" value="InterPro"/>
</dbReference>
<dbReference type="Gene3D" id="3.20.20.120">
    <property type="entry name" value="Enolase-like C-terminal domain"/>
    <property type="match status" value="1"/>
</dbReference>
<proteinExistence type="inferred from homology"/>
<feature type="binding site" evidence="12">
    <location>
        <position position="388"/>
    </location>
    <ligand>
        <name>(2R)-2-phosphoglycerate</name>
        <dbReference type="ChEBI" id="CHEBI:58289"/>
    </ligand>
</feature>
<dbReference type="GO" id="GO:0000287">
    <property type="term" value="F:magnesium ion binding"/>
    <property type="evidence" value="ECO:0007669"/>
    <property type="project" value="UniProtKB-UniRule"/>
</dbReference>
<evidence type="ECO:0000256" key="13">
    <source>
        <dbReference type="PIRSR" id="PIRSR001400-1"/>
    </source>
</evidence>
<keyword evidence="9 12" id="KW-0324">Glycolysis</keyword>
<dbReference type="GO" id="GO:0006096">
    <property type="term" value="P:glycolytic process"/>
    <property type="evidence" value="ECO:0007669"/>
    <property type="project" value="UniProtKB-UniRule"/>
</dbReference>
<feature type="binding site" evidence="14">
    <location>
        <position position="155"/>
    </location>
    <ligand>
        <name>substrate</name>
    </ligand>
</feature>
<evidence type="ECO:0000256" key="11">
    <source>
        <dbReference type="ARBA" id="ARBA00045763"/>
    </source>
</evidence>
<evidence type="ECO:0000256" key="1">
    <source>
        <dbReference type="ARBA" id="ARBA00005031"/>
    </source>
</evidence>
<sequence>MFTIEDVHAREILDSRGNPTVEVDVTLEDGTMGRAAVPSGASTGAYEAVEKRDGDKARYKGKGVLQAVEAVNGELAELICGFDGTDQEGIDAAMIELDGTENKARLGANAILGVSLAVAKAAADASALPLFRYVGGTAARVLPVPMMNIINGGEHADNPIDIQEFMIMPIAADTMADAVRMGSEVFHTLKSELSAAGLSTGIGDEGGFAPNLSSTRDALDFILKAIEKAGYAPGDDIMLALDCAATEYFRDGAYHLSGEGKTLSPDENADYLAALVRDYPIMSIEDGMSEDDWDGWVALTQALGDKVQLVGDDLFVTNPARLAQGIDRGAANSLLVKVNQIGTLSETLEAVSLAHRNRMTCVMSHRSGETEDATIADLAVATNCGQIKTGSLARSDRLAKYNQLIRIEEMLGETAVYAGRSILRG</sequence>
<dbReference type="GO" id="GO:0004634">
    <property type="term" value="F:phosphopyruvate hydratase activity"/>
    <property type="evidence" value="ECO:0007669"/>
    <property type="project" value="UniProtKB-UniRule"/>
</dbReference>
<dbReference type="HAMAP" id="MF_00318">
    <property type="entry name" value="Enolase"/>
    <property type="match status" value="1"/>
</dbReference>
<dbReference type="EC" id="4.2.1.11" evidence="3 12"/>
<dbReference type="SUPFAM" id="SSF54826">
    <property type="entry name" value="Enolase N-terminal domain-like"/>
    <property type="match status" value="1"/>
</dbReference>
<feature type="binding site" evidence="14">
    <location>
        <begin position="364"/>
        <end position="367"/>
    </location>
    <ligand>
        <name>substrate</name>
    </ligand>
</feature>
<evidence type="ECO:0000256" key="14">
    <source>
        <dbReference type="PIRSR" id="PIRSR001400-2"/>
    </source>
</evidence>
<evidence type="ECO:0000256" key="3">
    <source>
        <dbReference type="ARBA" id="ARBA00012058"/>
    </source>
</evidence>
<dbReference type="PANTHER" id="PTHR11902">
    <property type="entry name" value="ENOLASE"/>
    <property type="match status" value="1"/>
</dbReference>
<keyword evidence="10 12" id="KW-0456">Lyase</keyword>
<evidence type="ECO:0000313" key="18">
    <source>
        <dbReference type="EMBL" id="CTQ34150.1"/>
    </source>
</evidence>
<evidence type="ECO:0000256" key="5">
    <source>
        <dbReference type="ARBA" id="ARBA00022490"/>
    </source>
</evidence>
<dbReference type="RefSeq" id="WP_055683534.1">
    <property type="nucleotide sequence ID" value="NZ_CANMUL010000002.1"/>
</dbReference>
<dbReference type="InterPro" id="IPR020810">
    <property type="entry name" value="Enolase_C"/>
</dbReference>
<dbReference type="SMART" id="SM01193">
    <property type="entry name" value="Enolase_N"/>
    <property type="match status" value="1"/>
</dbReference>
<dbReference type="Pfam" id="PF03952">
    <property type="entry name" value="Enolase_N"/>
    <property type="match status" value="1"/>
</dbReference>
<evidence type="ECO:0000256" key="10">
    <source>
        <dbReference type="ARBA" id="ARBA00023239"/>
    </source>
</evidence>
<name>A0A0M6XSR4_9RHOB</name>
<dbReference type="GO" id="GO:0005576">
    <property type="term" value="C:extracellular region"/>
    <property type="evidence" value="ECO:0007669"/>
    <property type="project" value="UniProtKB-SubCell"/>
</dbReference>
<dbReference type="InterPro" id="IPR020811">
    <property type="entry name" value="Enolase_N"/>
</dbReference>
<feature type="active site" description="Proton acceptor" evidence="12 13">
    <location>
        <position position="337"/>
    </location>
</feature>
<dbReference type="GO" id="GO:0009986">
    <property type="term" value="C:cell surface"/>
    <property type="evidence" value="ECO:0007669"/>
    <property type="project" value="UniProtKB-SubCell"/>
</dbReference>
<feature type="binding site" evidence="14">
    <location>
        <position position="164"/>
    </location>
    <ligand>
        <name>substrate</name>
    </ligand>
</feature>
<comment type="pathway">
    <text evidence="1 12">Carbohydrate degradation; glycolysis; pyruvate from D-glyceraldehyde 3-phosphate: step 4/5.</text>
</comment>
<comment type="cofactor">
    <cofactor evidence="15">
        <name>Mg(2+)</name>
        <dbReference type="ChEBI" id="CHEBI:18420"/>
    </cofactor>
    <text evidence="15">Mg(2+) is required for catalysis and for stabilizing the dimer.</text>
</comment>
<keyword evidence="7 12" id="KW-0479">Metal-binding</keyword>
<feature type="binding site" evidence="12">
    <location>
        <position position="163"/>
    </location>
    <ligand>
        <name>(2R)-2-phosphoglycerate</name>
        <dbReference type="ChEBI" id="CHEBI:58289"/>
    </ligand>
</feature>
<evidence type="ECO:0000256" key="8">
    <source>
        <dbReference type="ARBA" id="ARBA00022842"/>
    </source>
</evidence>